<dbReference type="InterPro" id="IPR029039">
    <property type="entry name" value="Flavoprotein-like_sf"/>
</dbReference>
<dbReference type="KEGG" id="rhom:FRIFI_2207"/>
<reference evidence="2 3" key="1">
    <citation type="submission" date="2014-09" db="EMBL/GenBank/DDBJ databases">
        <authorList>
            <person name="Hornung B.V."/>
        </authorList>
    </citation>
    <scope>NUCLEOTIDE SEQUENCE [LARGE SCALE GENOMIC DNA]</scope>
    <source>
        <strain evidence="2 3">FRIFI</strain>
    </source>
</reference>
<dbReference type="Proteomes" id="UP000245695">
    <property type="component" value="Chromosome 1"/>
</dbReference>
<dbReference type="InterPro" id="IPR052200">
    <property type="entry name" value="Protoporphyrinogen_IX_DH"/>
</dbReference>
<accession>A0A2P2BTP3</accession>
<evidence type="ECO:0000313" key="2">
    <source>
        <dbReference type="EMBL" id="CEI73735.1"/>
    </source>
</evidence>
<dbReference type="RefSeq" id="WP_166505866.1">
    <property type="nucleotide sequence ID" value="NZ_LN650648.1"/>
</dbReference>
<keyword evidence="3" id="KW-1185">Reference proteome</keyword>
<dbReference type="PANTHER" id="PTHR38030:SF2">
    <property type="entry name" value="PROTOPORPHYRINOGEN IX DEHYDROGENASE [QUINONE]"/>
    <property type="match status" value="1"/>
</dbReference>
<dbReference type="PANTHER" id="PTHR38030">
    <property type="entry name" value="PROTOPORPHYRINOGEN IX DEHYDROGENASE [MENAQUINONE]"/>
    <property type="match status" value="1"/>
</dbReference>
<gene>
    <name evidence="2" type="ORF">FRIFI_2207</name>
</gene>
<dbReference type="Pfam" id="PF12724">
    <property type="entry name" value="Flavodoxin_5"/>
    <property type="match status" value="1"/>
</dbReference>
<organism evidence="2 3">
    <name type="scientific">Romboutsia hominis</name>
    <dbReference type="NCBI Taxonomy" id="1507512"/>
    <lineage>
        <taxon>Bacteria</taxon>
        <taxon>Bacillati</taxon>
        <taxon>Bacillota</taxon>
        <taxon>Clostridia</taxon>
        <taxon>Peptostreptococcales</taxon>
        <taxon>Peptostreptococcaceae</taxon>
        <taxon>Romboutsia</taxon>
    </lineage>
</organism>
<feature type="domain" description="Flavodoxin" evidence="1">
    <location>
        <begin position="7"/>
        <end position="134"/>
    </location>
</feature>
<dbReference type="GO" id="GO:0006783">
    <property type="term" value="P:heme biosynthetic process"/>
    <property type="evidence" value="ECO:0007669"/>
    <property type="project" value="TreeGrafter"/>
</dbReference>
<protein>
    <submittedName>
        <fullName evidence="2">Protoporphyrinogen IX dehydrogenase (Menaquinone)</fullName>
        <ecNumber evidence="2">1.3.5.3</ecNumber>
    </submittedName>
</protein>
<dbReference type="SUPFAM" id="SSF52218">
    <property type="entry name" value="Flavoproteins"/>
    <property type="match status" value="1"/>
</dbReference>
<dbReference type="AlphaFoldDB" id="A0A2P2BTP3"/>
<dbReference type="EC" id="1.3.5.3" evidence="2"/>
<dbReference type="Gene3D" id="3.40.50.360">
    <property type="match status" value="1"/>
</dbReference>
<dbReference type="GO" id="GO:0070819">
    <property type="term" value="F:menaquinone-dependent protoporphyrinogen oxidase activity"/>
    <property type="evidence" value="ECO:0007669"/>
    <property type="project" value="TreeGrafter"/>
</dbReference>
<proteinExistence type="predicted"/>
<evidence type="ECO:0000259" key="1">
    <source>
        <dbReference type="Pfam" id="PF12724"/>
    </source>
</evidence>
<dbReference type="EMBL" id="LN650648">
    <property type="protein sequence ID" value="CEI73735.1"/>
    <property type="molecule type" value="Genomic_DNA"/>
</dbReference>
<keyword evidence="2" id="KW-0560">Oxidoreductase</keyword>
<evidence type="ECO:0000313" key="3">
    <source>
        <dbReference type="Proteomes" id="UP000245695"/>
    </source>
</evidence>
<dbReference type="GO" id="GO:0010181">
    <property type="term" value="F:FMN binding"/>
    <property type="evidence" value="ECO:0007669"/>
    <property type="project" value="TreeGrafter"/>
</dbReference>
<dbReference type="InterPro" id="IPR026816">
    <property type="entry name" value="Flavodoxin_dom"/>
</dbReference>
<sequence length="175" mass="20320">MDNKVAVIYKSKYGSTKKYSGWIAMRLNADLYEVSDIRNKDLKEYNTIIYGGGIYASKINGISFIEKNFHNIKDKRVIIFTVGMESISEELRKNLIDKNFSDEIASNITLVNFRGSIFYNELSIKDKILMKGLKVYIDKKDFRDLTEDDKLILDSFNKQIDMCDKKSIDKLIELL</sequence>
<name>A0A2P2BTP3_9FIRM</name>